<evidence type="ECO:0000256" key="5">
    <source>
        <dbReference type="ARBA" id="ARBA00023004"/>
    </source>
</evidence>
<comment type="caution">
    <text evidence="9">The sequence shown here is derived from an EMBL/GenBank/DDBJ whole genome shotgun (WGS) entry which is preliminary data.</text>
</comment>
<keyword evidence="10" id="KW-1185">Reference proteome</keyword>
<protein>
    <recommendedName>
        <fullName evidence="6">Rubredoxin</fullName>
    </recommendedName>
</protein>
<dbReference type="PROSITE" id="PS50903">
    <property type="entry name" value="RUBREDOXIN_LIKE"/>
    <property type="match status" value="1"/>
</dbReference>
<name>A0ABQ6C917_9BURK</name>
<accession>A0ABQ6C917</accession>
<feature type="domain" description="Rubredoxin-like" evidence="8">
    <location>
        <begin position="53"/>
        <end position="104"/>
    </location>
</feature>
<proteinExistence type="inferred from homology"/>
<dbReference type="EMBL" id="BSPB01000064">
    <property type="protein sequence ID" value="GLS16565.1"/>
    <property type="molecule type" value="Genomic_DNA"/>
</dbReference>
<dbReference type="CDD" id="cd00730">
    <property type="entry name" value="rubredoxin"/>
    <property type="match status" value="1"/>
</dbReference>
<comment type="similarity">
    <text evidence="6">Belongs to the rubredoxin family.</text>
</comment>
<keyword evidence="5 6" id="KW-0408">Iron</keyword>
<evidence type="ECO:0000256" key="4">
    <source>
        <dbReference type="ARBA" id="ARBA00022982"/>
    </source>
</evidence>
<dbReference type="InterPro" id="IPR050526">
    <property type="entry name" value="Rubredoxin_ET"/>
</dbReference>
<dbReference type="PROSITE" id="PS00202">
    <property type="entry name" value="RUBREDOXIN"/>
    <property type="match status" value="1"/>
</dbReference>
<evidence type="ECO:0000313" key="9">
    <source>
        <dbReference type="EMBL" id="GLS16565.1"/>
    </source>
</evidence>
<evidence type="ECO:0000256" key="1">
    <source>
        <dbReference type="ARBA" id="ARBA00001965"/>
    </source>
</evidence>
<evidence type="ECO:0000256" key="7">
    <source>
        <dbReference type="SAM" id="MobiDB-lite"/>
    </source>
</evidence>
<dbReference type="Proteomes" id="UP001156903">
    <property type="component" value="Unassembled WGS sequence"/>
</dbReference>
<sequence length="105" mass="11388">MTGPHAPPLRGSLPPEGADPTLGRPGDGVGGPHASPGGFEGSYLGNRALLRSDTRLECKICWWVYDPAEGDPQWQIPPGTPFTELPPHWRCPNCDCPPEQFMVLE</sequence>
<evidence type="ECO:0000256" key="2">
    <source>
        <dbReference type="ARBA" id="ARBA00022448"/>
    </source>
</evidence>
<dbReference type="InterPro" id="IPR024934">
    <property type="entry name" value="Rubredoxin-like_dom"/>
</dbReference>
<feature type="region of interest" description="Disordered" evidence="7">
    <location>
        <begin position="1"/>
        <end position="44"/>
    </location>
</feature>
<evidence type="ECO:0000256" key="3">
    <source>
        <dbReference type="ARBA" id="ARBA00022723"/>
    </source>
</evidence>
<dbReference type="PANTHER" id="PTHR47627">
    <property type="entry name" value="RUBREDOXIN"/>
    <property type="match status" value="1"/>
</dbReference>
<keyword evidence="3 6" id="KW-0479">Metal-binding</keyword>
<dbReference type="Gene3D" id="2.20.28.10">
    <property type="match status" value="1"/>
</dbReference>
<keyword evidence="4 6" id="KW-0249">Electron transport</keyword>
<evidence type="ECO:0000256" key="6">
    <source>
        <dbReference type="RuleBase" id="RU003820"/>
    </source>
</evidence>
<keyword evidence="2" id="KW-0813">Transport</keyword>
<evidence type="ECO:0000259" key="8">
    <source>
        <dbReference type="PROSITE" id="PS50903"/>
    </source>
</evidence>
<dbReference type="InterPro" id="IPR024935">
    <property type="entry name" value="Rubredoxin_dom"/>
</dbReference>
<comment type="cofactor">
    <cofactor evidence="1 6">
        <name>Fe(3+)</name>
        <dbReference type="ChEBI" id="CHEBI:29034"/>
    </cofactor>
</comment>
<dbReference type="PRINTS" id="PR00163">
    <property type="entry name" value="RUBREDOXIN"/>
</dbReference>
<reference evidence="10" key="1">
    <citation type="journal article" date="2019" name="Int. J. Syst. Evol. Microbiol.">
        <title>The Global Catalogue of Microorganisms (GCM) 10K type strain sequencing project: providing services to taxonomists for standard genome sequencing and annotation.</title>
        <authorList>
            <consortium name="The Broad Institute Genomics Platform"/>
            <consortium name="The Broad Institute Genome Sequencing Center for Infectious Disease"/>
            <person name="Wu L."/>
            <person name="Ma J."/>
        </authorList>
    </citation>
    <scope>NUCLEOTIDE SEQUENCE [LARGE SCALE GENOMIC DNA]</scope>
    <source>
        <strain evidence="10">NBRC 109341</strain>
    </source>
</reference>
<organism evidence="9 10">
    <name type="scientific">Hydrogenophaga electricum</name>
    <dbReference type="NCBI Taxonomy" id="1230953"/>
    <lineage>
        <taxon>Bacteria</taxon>
        <taxon>Pseudomonadati</taxon>
        <taxon>Pseudomonadota</taxon>
        <taxon>Betaproteobacteria</taxon>
        <taxon>Burkholderiales</taxon>
        <taxon>Comamonadaceae</taxon>
        <taxon>Hydrogenophaga</taxon>
    </lineage>
</organism>
<dbReference type="InterPro" id="IPR018527">
    <property type="entry name" value="Rubredoxin_Fe_BS"/>
</dbReference>
<gene>
    <name evidence="9" type="ORF">GCM10007935_40070</name>
</gene>
<evidence type="ECO:0000313" key="10">
    <source>
        <dbReference type="Proteomes" id="UP001156903"/>
    </source>
</evidence>
<dbReference type="PANTHER" id="PTHR47627:SF1">
    <property type="entry name" value="RUBREDOXIN-1-RELATED"/>
    <property type="match status" value="1"/>
</dbReference>
<dbReference type="SUPFAM" id="SSF57802">
    <property type="entry name" value="Rubredoxin-like"/>
    <property type="match status" value="1"/>
</dbReference>
<dbReference type="Pfam" id="PF00301">
    <property type="entry name" value="Rubredoxin"/>
    <property type="match status" value="1"/>
</dbReference>